<protein>
    <submittedName>
        <fullName evidence="9">Uncharacterized protein igsf9b</fullName>
    </submittedName>
</protein>
<dbReference type="PANTHER" id="PTHR44170">
    <property type="entry name" value="PROTEIN SIDEKICK"/>
    <property type="match status" value="1"/>
</dbReference>
<dbReference type="InterPro" id="IPR036179">
    <property type="entry name" value="Ig-like_dom_sf"/>
</dbReference>
<feature type="compositionally biased region" description="Polar residues" evidence="4">
    <location>
        <begin position="1140"/>
        <end position="1152"/>
    </location>
</feature>
<dbReference type="InterPro" id="IPR003599">
    <property type="entry name" value="Ig_sub"/>
</dbReference>
<organism evidence="8 9">
    <name type="scientific">Clupea harengus</name>
    <name type="common">Atlantic herring</name>
    <dbReference type="NCBI Taxonomy" id="7950"/>
    <lineage>
        <taxon>Eukaryota</taxon>
        <taxon>Metazoa</taxon>
        <taxon>Chordata</taxon>
        <taxon>Craniata</taxon>
        <taxon>Vertebrata</taxon>
        <taxon>Euteleostomi</taxon>
        <taxon>Actinopterygii</taxon>
        <taxon>Neopterygii</taxon>
        <taxon>Teleostei</taxon>
        <taxon>Clupei</taxon>
        <taxon>Clupeiformes</taxon>
        <taxon>Clupeoidei</taxon>
        <taxon>Clupeidae</taxon>
        <taxon>Clupea</taxon>
    </lineage>
</organism>
<dbReference type="InterPro" id="IPR036116">
    <property type="entry name" value="FN3_sf"/>
</dbReference>
<evidence type="ECO:0000256" key="5">
    <source>
        <dbReference type="SAM" id="Phobius"/>
    </source>
</evidence>
<evidence type="ECO:0000313" key="8">
    <source>
        <dbReference type="Proteomes" id="UP000515152"/>
    </source>
</evidence>
<keyword evidence="5" id="KW-0472">Membrane</keyword>
<dbReference type="InterPro" id="IPR003961">
    <property type="entry name" value="FN3_dom"/>
</dbReference>
<dbReference type="InterPro" id="IPR013098">
    <property type="entry name" value="Ig_I-set"/>
</dbReference>
<feature type="region of interest" description="Disordered" evidence="4">
    <location>
        <begin position="473"/>
        <end position="596"/>
    </location>
</feature>
<feature type="compositionally biased region" description="Polar residues" evidence="4">
    <location>
        <begin position="1195"/>
        <end position="1206"/>
    </location>
</feature>
<feature type="compositionally biased region" description="Basic and acidic residues" evidence="4">
    <location>
        <begin position="1043"/>
        <end position="1065"/>
    </location>
</feature>
<keyword evidence="5" id="KW-1133">Transmembrane helix</keyword>
<sequence length="1274" mass="138137">MPRETYLPAGREGVIMCPVQAEPPMQFVNWTKDGDTLNFDQFPGWIVNSEGSVFITTANDDAVGVYTCTAYNSYGTMGQSEPTQVILQDPPAFNVTPRAEYLQEVGRDLLIPCTVTGDPTPNITWAKVGPVPRSPFSVFSNGSLLLRPLSKDHQGAWECTASNRVATATVATVVLVLGTSPHAVSSVSVSPEMHQANVSWEPGFDGGYTQKFTVWVKPTARGKHEWQSLTVPTTKTNLLVTGLLAGTSYQFSVLPQNKLGSGPFSEIVTVRTTAPPTDPPTVVSTLAALAPPTSLSVNRTSEGILLQWVPPPGESLPITSFVLQARLEGGKWVTLNGTIDANSTNMLVLGLLKDSLYDLRMLTRRDQLVSEPSESVNFSTSGMDMYPSSNLLAFIPEPLLAGVIAGVCFLFATIVLSLVTICFMSHRRERKKRKRRNDIPSALRRTPSPELRSPNGSPDSVLKMKLCPPLSFFPSSSSSSDRSSFDKGSRSEYHDQRKQLLASSSPPPRYTFFESHMGGSPSPTSALESIARGPDGRFVVQGYAPGSTPAHIKRSLKKEFPQSPGRDSSRGGSLRDSPKPGLLHPDKQEKRGSPLALTVEAPPHLEKLTQSPGRVRIMARNFSRHGCFYSDDGQGCSEALLERASFHSDCSEKRARDSLKRFRVLGNPEDLFPGLGHRATGLERERLPHASYQPMDRDSQLSPNSTVLTRVEGESDLSRCLQLAREREEMERELEGYTSGCHGRERTREERRAKSVSPLRTCRSPAPMATRAPEQEEDPVWKPQDVSLRPRTQRPSSLAHRASDYRRACYFSNTSSPMGRVLPNSTSHISWDISPVSSPTSLVPPHSLSEGNALHALRPLSPLRVPPADDSAAVDGSRSPVTQCTSLSLLSPTSHGPVTSDLGLAGSLWLDRSAERHPAEVLLGRSPTVDQIRVEVRESESGPSGAPPFPVCNDPLQSVSASVRRIEAERAASPRPTLQDSSRPASPVPEVPGRDEERAGPSRTPSGCSTLPYEQQRPGTRGKAPARDGTTVEDLASSSALLDPEREAVRARSRKSERLQFDESPGRASPLTLLENECESDQSNFSRMSESLKARLVPPLPSRMSPVQTSAILEYLSMPGFIEMSVDEPVEESAAPSPTLWPSSDPEASSLLTGEPDVVPKNWDAHTQDGSPPSLTQQVGVVEENKTPVIPVGQPSASEAPSQRSSVSRDSRLQPPAPEAGVKSLSPDSSQPLLSVKSVSPARQAQRMGSDVAHTLVSTARERCRGRLGNPGAV</sequence>
<dbReference type="SMART" id="SM00060">
    <property type="entry name" value="FN3"/>
    <property type="match status" value="2"/>
</dbReference>
<dbReference type="AlphaFoldDB" id="A0A6P8FEB8"/>
<feature type="compositionally biased region" description="Basic and acidic residues" evidence="4">
    <location>
        <begin position="483"/>
        <end position="498"/>
    </location>
</feature>
<dbReference type="Pfam" id="PF00041">
    <property type="entry name" value="fn3"/>
    <property type="match status" value="2"/>
</dbReference>
<feature type="compositionally biased region" description="Basic and acidic residues" evidence="4">
    <location>
        <begin position="742"/>
        <end position="753"/>
    </location>
</feature>
<evidence type="ECO:0000259" key="7">
    <source>
        <dbReference type="PROSITE" id="PS50853"/>
    </source>
</evidence>
<dbReference type="PROSITE" id="PS50835">
    <property type="entry name" value="IG_LIKE"/>
    <property type="match status" value="2"/>
</dbReference>
<reference evidence="9" key="1">
    <citation type="submission" date="2025-08" db="UniProtKB">
        <authorList>
            <consortium name="RefSeq"/>
        </authorList>
    </citation>
    <scope>IDENTIFICATION</scope>
</reference>
<dbReference type="CTD" id="22997"/>
<keyword evidence="2" id="KW-1015">Disulfide bond</keyword>
<dbReference type="SUPFAM" id="SSF48726">
    <property type="entry name" value="Immunoglobulin"/>
    <property type="match status" value="2"/>
</dbReference>
<dbReference type="PANTHER" id="PTHR44170:SF41">
    <property type="entry name" value="PROTEIN TURTLE HOMOLOG A"/>
    <property type="match status" value="1"/>
</dbReference>
<feature type="compositionally biased region" description="Polar residues" evidence="4">
    <location>
        <begin position="1003"/>
        <end position="1013"/>
    </location>
</feature>
<dbReference type="InterPro" id="IPR003598">
    <property type="entry name" value="Ig_sub2"/>
</dbReference>
<keyword evidence="1" id="KW-0677">Repeat</keyword>
<keyword evidence="8" id="KW-1185">Reference proteome</keyword>
<evidence type="ECO:0000256" key="2">
    <source>
        <dbReference type="ARBA" id="ARBA00023157"/>
    </source>
</evidence>
<feature type="domain" description="Fibronectin type-III" evidence="7">
    <location>
        <begin position="180"/>
        <end position="276"/>
    </location>
</feature>
<dbReference type="RefSeq" id="XP_031426788.1">
    <property type="nucleotide sequence ID" value="XM_031570928.2"/>
</dbReference>
<feature type="domain" description="Fibronectin type-III" evidence="7">
    <location>
        <begin position="291"/>
        <end position="383"/>
    </location>
</feature>
<name>A0A6P8FEB8_CLUHA</name>
<gene>
    <name evidence="9" type="primary">igsf9b</name>
</gene>
<proteinExistence type="predicted"/>
<feature type="compositionally biased region" description="Low complexity" evidence="4">
    <location>
        <begin position="563"/>
        <end position="575"/>
    </location>
</feature>
<feature type="domain" description="Ig-like" evidence="6">
    <location>
        <begin position="1"/>
        <end position="86"/>
    </location>
</feature>
<evidence type="ECO:0000256" key="1">
    <source>
        <dbReference type="ARBA" id="ARBA00022737"/>
    </source>
</evidence>
<feature type="region of interest" description="Disordered" evidence="4">
    <location>
        <begin position="734"/>
        <end position="800"/>
    </location>
</feature>
<dbReference type="InterPro" id="IPR007110">
    <property type="entry name" value="Ig-like_dom"/>
</dbReference>
<dbReference type="CDD" id="cd00063">
    <property type="entry name" value="FN3"/>
    <property type="match status" value="2"/>
</dbReference>
<dbReference type="GeneID" id="105894889"/>
<dbReference type="Proteomes" id="UP000515152">
    <property type="component" value="Chromosome 7"/>
</dbReference>
<feature type="compositionally biased region" description="Polar residues" evidence="4">
    <location>
        <begin position="1168"/>
        <end position="1179"/>
    </location>
</feature>
<dbReference type="SUPFAM" id="SSF49265">
    <property type="entry name" value="Fibronectin type III"/>
    <property type="match status" value="1"/>
</dbReference>
<feature type="transmembrane region" description="Helical" evidence="5">
    <location>
        <begin position="399"/>
        <end position="426"/>
    </location>
</feature>
<accession>A0A6P8FEB8</accession>
<feature type="region of interest" description="Disordered" evidence="4">
    <location>
        <begin position="1127"/>
        <end position="1274"/>
    </location>
</feature>
<feature type="domain" description="Ig-like" evidence="6">
    <location>
        <begin position="91"/>
        <end position="171"/>
    </location>
</feature>
<dbReference type="GO" id="GO:0098609">
    <property type="term" value="P:cell-cell adhesion"/>
    <property type="evidence" value="ECO:0007669"/>
    <property type="project" value="TreeGrafter"/>
</dbReference>
<dbReference type="Pfam" id="PF07679">
    <property type="entry name" value="I-set"/>
    <property type="match status" value="1"/>
</dbReference>
<keyword evidence="5" id="KW-0812">Transmembrane</keyword>
<dbReference type="PROSITE" id="PS50853">
    <property type="entry name" value="FN3"/>
    <property type="match status" value="2"/>
</dbReference>
<dbReference type="SMART" id="SM00409">
    <property type="entry name" value="IG"/>
    <property type="match status" value="2"/>
</dbReference>
<dbReference type="OrthoDB" id="6234674at2759"/>
<feature type="region of interest" description="Disordered" evidence="4">
    <location>
        <begin position="967"/>
        <end position="1088"/>
    </location>
</feature>
<dbReference type="CDD" id="cd00096">
    <property type="entry name" value="Ig"/>
    <property type="match status" value="2"/>
</dbReference>
<feature type="region of interest" description="Disordered" evidence="4">
    <location>
        <begin position="433"/>
        <end position="460"/>
    </location>
</feature>
<feature type="compositionally biased region" description="Low complexity" evidence="4">
    <location>
        <begin position="473"/>
        <end position="482"/>
    </location>
</feature>
<evidence type="ECO:0000256" key="3">
    <source>
        <dbReference type="ARBA" id="ARBA00023319"/>
    </source>
</evidence>
<dbReference type="SMART" id="SM00408">
    <property type="entry name" value="IGc2"/>
    <property type="match status" value="2"/>
</dbReference>
<dbReference type="Gene3D" id="2.60.40.10">
    <property type="entry name" value="Immunoglobulins"/>
    <property type="match status" value="4"/>
</dbReference>
<dbReference type="Pfam" id="PF13927">
    <property type="entry name" value="Ig_3"/>
    <property type="match status" value="1"/>
</dbReference>
<evidence type="ECO:0000313" key="9">
    <source>
        <dbReference type="RefSeq" id="XP_031426788.1"/>
    </source>
</evidence>
<feature type="region of interest" description="Disordered" evidence="4">
    <location>
        <begin position="859"/>
        <end position="879"/>
    </location>
</feature>
<feature type="region of interest" description="Disordered" evidence="4">
    <location>
        <begin position="936"/>
        <end position="955"/>
    </location>
</feature>
<evidence type="ECO:0000256" key="4">
    <source>
        <dbReference type="SAM" id="MobiDB-lite"/>
    </source>
</evidence>
<keyword evidence="3" id="KW-0393">Immunoglobulin domain</keyword>
<evidence type="ECO:0000259" key="6">
    <source>
        <dbReference type="PROSITE" id="PS50835"/>
    </source>
</evidence>
<feature type="compositionally biased region" description="Low complexity" evidence="4">
    <location>
        <begin position="1224"/>
        <end position="1235"/>
    </location>
</feature>
<dbReference type="KEGG" id="char:105894889"/>
<dbReference type="InterPro" id="IPR013783">
    <property type="entry name" value="Ig-like_fold"/>
</dbReference>